<gene>
    <name evidence="1" type="ORF">BCD95_004448</name>
</gene>
<dbReference type="InterPro" id="IPR042490">
    <property type="entry name" value="Thio_Ohase/BAAT_N"/>
</dbReference>
<protein>
    <submittedName>
        <fullName evidence="1">Uncharacterized protein</fullName>
    </submittedName>
</protein>
<evidence type="ECO:0000313" key="1">
    <source>
        <dbReference type="EMBL" id="NSB16189.1"/>
    </source>
</evidence>
<dbReference type="RefSeq" id="WP_023974233.1">
    <property type="nucleotide sequence ID" value="NZ_JABTDW010000001.1"/>
</dbReference>
<accession>A0AAE5H6P7</accession>
<dbReference type="Proteomes" id="UP000822184">
    <property type="component" value="Unassembled WGS sequence"/>
</dbReference>
<dbReference type="Gene3D" id="2.60.40.2240">
    <property type="entry name" value="Acyl-CoA thioester hydrolase/BAAT N-terminal domain"/>
    <property type="match status" value="1"/>
</dbReference>
<sequence>MENNCTISIMPETSKVDEPVTIKISGLLKNERVLIRIFKR</sequence>
<comment type="caution">
    <text evidence="1">The sequence shown here is derived from an EMBL/GenBank/DDBJ whole genome shotgun (WGS) entry which is preliminary data.</text>
</comment>
<organism evidence="1 2">
    <name type="scientific">Clostridium beijerinckii</name>
    <name type="common">Clostridium MP</name>
    <dbReference type="NCBI Taxonomy" id="1520"/>
    <lineage>
        <taxon>Bacteria</taxon>
        <taxon>Bacillati</taxon>
        <taxon>Bacillota</taxon>
        <taxon>Clostridia</taxon>
        <taxon>Eubacteriales</taxon>
        <taxon>Clostridiaceae</taxon>
        <taxon>Clostridium</taxon>
    </lineage>
</organism>
<name>A0AAE5H6P7_CLOBE</name>
<proteinExistence type="predicted"/>
<reference evidence="1" key="1">
    <citation type="submission" date="2020-06" db="EMBL/GenBank/DDBJ databases">
        <title>Genomic insights into acetone-butanol-ethanol (ABE) fermentation by sequencing solventogenic clostridia strains.</title>
        <authorList>
            <person name="Brown S."/>
        </authorList>
    </citation>
    <scope>NUCLEOTIDE SEQUENCE</scope>
    <source>
        <strain evidence="1">DJ123</strain>
    </source>
</reference>
<dbReference type="EMBL" id="JABTDW010000001">
    <property type="protein sequence ID" value="NSB16189.1"/>
    <property type="molecule type" value="Genomic_DNA"/>
</dbReference>
<evidence type="ECO:0000313" key="2">
    <source>
        <dbReference type="Proteomes" id="UP000822184"/>
    </source>
</evidence>
<dbReference type="AlphaFoldDB" id="A0AAE5H6P7"/>